<dbReference type="Proteomes" id="UP000601099">
    <property type="component" value="Unassembled WGS sequence"/>
</dbReference>
<dbReference type="PRINTS" id="PR00368">
    <property type="entry name" value="FADPNR"/>
</dbReference>
<dbReference type="SUPFAM" id="SSF51905">
    <property type="entry name" value="FAD/NAD(P)-binding domain"/>
    <property type="match status" value="2"/>
</dbReference>
<evidence type="ECO:0000313" key="3">
    <source>
        <dbReference type="Proteomes" id="UP000601099"/>
    </source>
</evidence>
<protein>
    <submittedName>
        <fullName evidence="2">FAD/NAD(P)-binding protein</fullName>
    </submittedName>
</protein>
<comment type="caution">
    <text evidence="2">The sequence shown here is derived from an EMBL/GenBank/DDBJ whole genome shotgun (WGS) entry which is preliminary data.</text>
</comment>
<evidence type="ECO:0000259" key="1">
    <source>
        <dbReference type="Pfam" id="PF13454"/>
    </source>
</evidence>
<dbReference type="InterPro" id="IPR038732">
    <property type="entry name" value="HpyO/CreE_NAD-binding"/>
</dbReference>
<sequence length="463" mass="50351">MPRSVITILGGGFSGSALAAHLARLPGSYCGDVHVVEPRPVLGRGLAYSADRPEYLLNVRARALSLLADEPAHFTEWLGRNEPAADAQAFCPRQLYGRYVQEMTQVLLPAPAANGLRFHWHQTHASAVLPAAAGQAAAVELVSGTQLVSDAVVLALGNFPLLPPARSTDDRYLSHPGFHGSPWETGALRNIAIHDSVLLIGSGLTAVDVVLGLRAQGHQGSIMVVSGHGRWPTPHIAAQPAYPEFYTRCLRGLTSVSSVLRAVRQEIREAAAADIDWRPVLDSLRPDLGRIWLAWPQAEQSRFLRHLASFWTTVRHRSPPQNVAVLEEMRRSGQLTQHVGRVQHIEPLGEALRVQARHGSHTSTLTAQHVIACTGPLLDYTRIQDPLIVQMRQAGLLQPDPLRLGLLTDAHGALIQADKTTSSVLFTLGASRRPQSFESTAVPELRQQAAELAQYLAARLQQA</sequence>
<dbReference type="InterPro" id="IPR036188">
    <property type="entry name" value="FAD/NAD-bd_sf"/>
</dbReference>
<accession>A0ABS0L599</accession>
<feature type="domain" description="FAD-dependent urate hydroxylase HpyO/Asp monooxygenase CreE-like FAD/NAD(P)-binding" evidence="1">
    <location>
        <begin position="8"/>
        <end position="158"/>
    </location>
</feature>
<dbReference type="Gene3D" id="3.50.50.60">
    <property type="entry name" value="FAD/NAD(P)-binding domain"/>
    <property type="match status" value="1"/>
</dbReference>
<gene>
    <name evidence="2" type="ORF">I5L79_17190</name>
</gene>
<dbReference type="PANTHER" id="PTHR40254:SF1">
    <property type="entry name" value="BLR0577 PROTEIN"/>
    <property type="match status" value="1"/>
</dbReference>
<keyword evidence="3" id="KW-1185">Reference proteome</keyword>
<dbReference type="RefSeq" id="WP_196956311.1">
    <property type="nucleotide sequence ID" value="NZ_JADWYK010000012.1"/>
</dbReference>
<dbReference type="Pfam" id="PF13454">
    <property type="entry name" value="NAD_binding_9"/>
    <property type="match status" value="1"/>
</dbReference>
<dbReference type="EMBL" id="JADWYK010000012">
    <property type="protein sequence ID" value="MBG8555288.1"/>
    <property type="molecule type" value="Genomic_DNA"/>
</dbReference>
<dbReference type="PANTHER" id="PTHR40254">
    <property type="entry name" value="BLR0577 PROTEIN"/>
    <property type="match status" value="1"/>
</dbReference>
<name>A0ABS0L599_9BACT</name>
<dbReference type="InterPro" id="IPR052189">
    <property type="entry name" value="L-asp_N-monooxygenase_NS-form"/>
</dbReference>
<proteinExistence type="predicted"/>
<organism evidence="2 3">
    <name type="scientific">Hymenobacter guriensis</name>
    <dbReference type="NCBI Taxonomy" id="2793065"/>
    <lineage>
        <taxon>Bacteria</taxon>
        <taxon>Pseudomonadati</taxon>
        <taxon>Bacteroidota</taxon>
        <taxon>Cytophagia</taxon>
        <taxon>Cytophagales</taxon>
        <taxon>Hymenobacteraceae</taxon>
        <taxon>Hymenobacter</taxon>
    </lineage>
</organism>
<evidence type="ECO:0000313" key="2">
    <source>
        <dbReference type="EMBL" id="MBG8555288.1"/>
    </source>
</evidence>
<reference evidence="2 3" key="1">
    <citation type="submission" date="2020-11" db="EMBL/GenBank/DDBJ databases">
        <title>Hymenobacter sp.</title>
        <authorList>
            <person name="Kim M.K."/>
        </authorList>
    </citation>
    <scope>NUCLEOTIDE SEQUENCE [LARGE SCALE GENOMIC DNA]</scope>
    <source>
        <strain evidence="2 3">BT594</strain>
    </source>
</reference>